<evidence type="ECO:0000313" key="1">
    <source>
        <dbReference type="EMBL" id="KFM65109.1"/>
    </source>
</evidence>
<dbReference type="Proteomes" id="UP000054359">
    <property type="component" value="Unassembled WGS sequence"/>
</dbReference>
<dbReference type="SUPFAM" id="SSF56672">
    <property type="entry name" value="DNA/RNA polymerases"/>
    <property type="match status" value="1"/>
</dbReference>
<dbReference type="STRING" id="407821.A0A087TJ20"/>
<dbReference type="AlphaFoldDB" id="A0A087TJ20"/>
<proteinExistence type="predicted"/>
<name>A0A087TJ20_STEMI</name>
<dbReference type="InterPro" id="IPR043502">
    <property type="entry name" value="DNA/RNA_pol_sf"/>
</dbReference>
<dbReference type="OMA" id="WEVESCA"/>
<accession>A0A087TJ20</accession>
<protein>
    <submittedName>
        <fullName evidence="1">Uncharacterized protein</fullName>
    </submittedName>
</protein>
<gene>
    <name evidence="1" type="ORF">X975_10090</name>
</gene>
<sequence>MKNAVINNDIRTFWELDSIGILTESEELSMKDKQIIDQFENSLSFNNVRYQIKLLWKSIPDELNNNFQIAKRRFEILKAKLDKDIEVREEYTKIIEEQLQNGIVEVYQNKDLESGYYMPHRAVIRPDKETSRVRIVFDASSKGENSKSLNDLSEAGLNLNPNILDVILKFREHNIAFSADIEKAFLMINIAEEDRKYLKFFWFQSDN</sequence>
<dbReference type="OrthoDB" id="6435019at2759"/>
<keyword evidence="2" id="KW-1185">Reference proteome</keyword>
<dbReference type="PANTHER" id="PTHR47331:SF1">
    <property type="entry name" value="GAG-LIKE PROTEIN"/>
    <property type="match status" value="1"/>
</dbReference>
<reference evidence="1 2" key="1">
    <citation type="submission" date="2013-11" db="EMBL/GenBank/DDBJ databases">
        <title>Genome sequencing of Stegodyphus mimosarum.</title>
        <authorList>
            <person name="Bechsgaard J."/>
        </authorList>
    </citation>
    <scope>NUCLEOTIDE SEQUENCE [LARGE SCALE GENOMIC DNA]</scope>
</reference>
<dbReference type="EMBL" id="KK115429">
    <property type="protein sequence ID" value="KFM65109.1"/>
    <property type="molecule type" value="Genomic_DNA"/>
</dbReference>
<dbReference type="PANTHER" id="PTHR47331">
    <property type="entry name" value="PHD-TYPE DOMAIN-CONTAINING PROTEIN"/>
    <property type="match status" value="1"/>
</dbReference>
<organism evidence="1 2">
    <name type="scientific">Stegodyphus mimosarum</name>
    <name type="common">African social velvet spider</name>
    <dbReference type="NCBI Taxonomy" id="407821"/>
    <lineage>
        <taxon>Eukaryota</taxon>
        <taxon>Metazoa</taxon>
        <taxon>Ecdysozoa</taxon>
        <taxon>Arthropoda</taxon>
        <taxon>Chelicerata</taxon>
        <taxon>Arachnida</taxon>
        <taxon>Araneae</taxon>
        <taxon>Araneomorphae</taxon>
        <taxon>Entelegynae</taxon>
        <taxon>Eresoidea</taxon>
        <taxon>Eresidae</taxon>
        <taxon>Stegodyphus</taxon>
    </lineage>
</organism>
<evidence type="ECO:0000313" key="2">
    <source>
        <dbReference type="Proteomes" id="UP000054359"/>
    </source>
</evidence>
<dbReference type="GO" id="GO:0071897">
    <property type="term" value="P:DNA biosynthetic process"/>
    <property type="evidence" value="ECO:0007669"/>
    <property type="project" value="UniProtKB-ARBA"/>
</dbReference>
<feature type="non-terminal residue" evidence="1">
    <location>
        <position position="207"/>
    </location>
</feature>